<geneLocation type="plasmid" evidence="2">
    <name>pETB459</name>
</geneLocation>
<geneLocation type="plasmid" evidence="4">
    <name>pETB797</name>
</geneLocation>
<organism evidence="2">
    <name type="scientific">Staphylococcus aureus</name>
    <dbReference type="NCBI Taxonomy" id="1280"/>
    <lineage>
        <taxon>Bacteria</taxon>
        <taxon>Bacillati</taxon>
        <taxon>Bacillota</taxon>
        <taxon>Bacilli</taxon>
        <taxon>Bacillales</taxon>
        <taxon>Staphylococcaceae</taxon>
        <taxon>Staphylococcus</taxon>
    </lineage>
</organism>
<protein>
    <submittedName>
        <fullName evidence="1 2">DNA mismatch repair protein MutS</fullName>
    </submittedName>
</protein>
<dbReference type="EMBL" id="KY436022">
    <property type="protein sequence ID" value="ARF19368.1"/>
    <property type="molecule type" value="Genomic_DNA"/>
</dbReference>
<dbReference type="EMBL" id="KY436025">
    <property type="protein sequence ID" value="ARF19495.1"/>
    <property type="molecule type" value="Genomic_DNA"/>
</dbReference>
<name>A0A1W5T8L9_STAAU</name>
<keyword evidence="2" id="KW-0614">Plasmid</keyword>
<geneLocation type="plasmid" evidence="3">
    <name>pETB791</name>
</geneLocation>
<reference evidence="2" key="1">
    <citation type="submission" date="2017-01" db="EMBL/GenBank/DDBJ databases">
        <authorList>
            <person name="Botka T."/>
            <person name="Ruzickova V."/>
            <person name="Rychlik I."/>
        </authorList>
    </citation>
    <scope>NUCLEOTIDE SEQUENCE</scope>
    <source>
        <strain evidence="2">NRL 03/459</strain>
        <strain evidence="4">NRL 08/797</strain>
        <strain evidence="3">NRL 13/791</strain>
        <strain evidence="1">NRL 99/049</strain>
        <plasmid evidence="1">pETB049</plasmid>
        <plasmid evidence="2">pETB459</plasmid>
        <plasmid evidence="3">pETB791</plasmid>
        <plasmid evidence="4">pETB797</plasmid>
    </source>
</reference>
<evidence type="ECO:0000313" key="3">
    <source>
        <dbReference type="EMBL" id="ARF19448.1"/>
    </source>
</evidence>
<dbReference type="RefSeq" id="WP_251345650.1">
    <property type="nucleotide sequence ID" value="NZ_BRBL01000034.1"/>
</dbReference>
<evidence type="ECO:0000313" key="1">
    <source>
        <dbReference type="EMBL" id="ARF19315.1"/>
    </source>
</evidence>
<geneLocation type="plasmid" evidence="1">
    <name>pETB049</name>
</geneLocation>
<sequence>MTEQLPLFRPYYNKNMEDLKMMTVYIAKQNDGTILSKDIDVSLVIQDVIEQRIENFERYYNHYKENLEINYYIYIGNLNKLYNNIEDYTNELSLIDDFYKTYNNEDYVDSSQIVRIET</sequence>
<dbReference type="AlphaFoldDB" id="A0A1W5T8L9"/>
<dbReference type="EMBL" id="KY436021">
    <property type="protein sequence ID" value="ARF19315.1"/>
    <property type="molecule type" value="Genomic_DNA"/>
</dbReference>
<dbReference type="EMBL" id="KY436024">
    <property type="protein sequence ID" value="ARF19448.1"/>
    <property type="molecule type" value="Genomic_DNA"/>
</dbReference>
<accession>A0A1W5T8L9</accession>
<proteinExistence type="predicted"/>
<evidence type="ECO:0000313" key="4">
    <source>
        <dbReference type="EMBL" id="ARF19495.1"/>
    </source>
</evidence>
<evidence type="ECO:0000313" key="2">
    <source>
        <dbReference type="EMBL" id="ARF19368.1"/>
    </source>
</evidence>